<gene>
    <name evidence="2" type="ORF">SPBR_02018</name>
</gene>
<dbReference type="SUPFAM" id="SSF55729">
    <property type="entry name" value="Acyl-CoA N-acyltransferases (Nat)"/>
    <property type="match status" value="1"/>
</dbReference>
<proteinExistence type="predicted"/>
<sequence length="231" mass="24697">MAAPTGSPPLTWRTSVSVPVPVPTDAKDTADINAAATPSEQHFICSSDSALIQLDALHDAMSSDLMWWAKPLSRPQLVAMVTNSLCLGVYTTDSADGAPQSMVGFGRLVTDRVTFAYLTDVYILPAYQRCGLGAWMMRCLRELCHGSEPGRTGSVPSTDGWPNLRSLWLVASTESAARMYMGALDAEEAARYRPQPGVPGSGMLLVEMPGPANSIRNHAKRNEEAKAAAGT</sequence>
<dbReference type="VEuPathDB" id="FungiDB:SPBR_02018"/>
<dbReference type="CDD" id="cd04301">
    <property type="entry name" value="NAT_SF"/>
    <property type="match status" value="1"/>
</dbReference>
<dbReference type="RefSeq" id="XP_040619340.1">
    <property type="nucleotide sequence ID" value="XM_040760327.1"/>
</dbReference>
<evidence type="ECO:0000313" key="3">
    <source>
        <dbReference type="Proteomes" id="UP000031575"/>
    </source>
</evidence>
<reference evidence="2 3" key="1">
    <citation type="journal article" date="2014" name="BMC Genomics">
        <title>Comparative genomics of the major fungal agents of human and animal Sporotrichosis: Sporothrix schenckii and Sporothrix brasiliensis.</title>
        <authorList>
            <person name="Teixeira M.M."/>
            <person name="de Almeida L.G."/>
            <person name="Kubitschek-Barreira P."/>
            <person name="Alves F.L."/>
            <person name="Kioshima E.S."/>
            <person name="Abadio A.K."/>
            <person name="Fernandes L."/>
            <person name="Derengowski L.S."/>
            <person name="Ferreira K.S."/>
            <person name="Souza R.C."/>
            <person name="Ruiz J.C."/>
            <person name="de Andrade N.C."/>
            <person name="Paes H.C."/>
            <person name="Nicola A.M."/>
            <person name="Albuquerque P."/>
            <person name="Gerber A.L."/>
            <person name="Martins V.P."/>
            <person name="Peconick L.D."/>
            <person name="Neto A.V."/>
            <person name="Chaucanez C.B."/>
            <person name="Silva P.A."/>
            <person name="Cunha O.L."/>
            <person name="de Oliveira F.F."/>
            <person name="dos Santos T.C."/>
            <person name="Barros A.L."/>
            <person name="Soares M.A."/>
            <person name="de Oliveira L.M."/>
            <person name="Marini M.M."/>
            <person name="Villalobos-Duno H."/>
            <person name="Cunha M.M."/>
            <person name="de Hoog S."/>
            <person name="da Silveira J.F."/>
            <person name="Henrissat B."/>
            <person name="Nino-Vega G.A."/>
            <person name="Cisalpino P.S."/>
            <person name="Mora-Montes H.M."/>
            <person name="Almeida S.R."/>
            <person name="Stajich J.E."/>
            <person name="Lopes-Bezerra L.M."/>
            <person name="Vasconcelos A.T."/>
            <person name="Felipe M.S."/>
        </authorList>
    </citation>
    <scope>NUCLEOTIDE SEQUENCE [LARGE SCALE GENOMIC DNA]</scope>
    <source>
        <strain evidence="2 3">5110</strain>
    </source>
</reference>
<dbReference type="EMBL" id="AWTV01000007">
    <property type="protein sequence ID" value="KIH91330.1"/>
    <property type="molecule type" value="Genomic_DNA"/>
</dbReference>
<dbReference type="Proteomes" id="UP000031575">
    <property type="component" value="Unassembled WGS sequence"/>
</dbReference>
<dbReference type="GO" id="GO:0016747">
    <property type="term" value="F:acyltransferase activity, transferring groups other than amino-acyl groups"/>
    <property type="evidence" value="ECO:0007669"/>
    <property type="project" value="InterPro"/>
</dbReference>
<dbReference type="PANTHER" id="PTHR43233">
    <property type="entry name" value="FAMILY N-ACETYLTRANSFERASE, PUTATIVE (AFU_ORTHOLOGUE AFUA_6G03350)-RELATED"/>
    <property type="match status" value="1"/>
</dbReference>
<keyword evidence="3" id="KW-1185">Reference proteome</keyword>
<dbReference type="HOGENOM" id="CLU_086503_2_0_1"/>
<evidence type="ECO:0000259" key="1">
    <source>
        <dbReference type="Pfam" id="PF00583"/>
    </source>
</evidence>
<dbReference type="PANTHER" id="PTHR43233:SF1">
    <property type="entry name" value="FAMILY N-ACETYLTRANSFERASE, PUTATIVE (AFU_ORTHOLOGUE AFUA_6G03350)-RELATED"/>
    <property type="match status" value="1"/>
</dbReference>
<dbReference type="Gene3D" id="3.40.630.30">
    <property type="match status" value="1"/>
</dbReference>
<dbReference type="InterPro" id="IPR016181">
    <property type="entry name" value="Acyl_CoA_acyltransferase"/>
</dbReference>
<dbReference type="GeneID" id="63675248"/>
<dbReference type="InterPro" id="IPR053144">
    <property type="entry name" value="Acetyltransferase_Butenolide"/>
</dbReference>
<comment type="caution">
    <text evidence="2">The sequence shown here is derived from an EMBL/GenBank/DDBJ whole genome shotgun (WGS) entry which is preliminary data.</text>
</comment>
<protein>
    <recommendedName>
        <fullName evidence="1">N-acetyltransferase domain-containing protein</fullName>
    </recommendedName>
</protein>
<dbReference type="AlphaFoldDB" id="A0A0C2IX41"/>
<dbReference type="OrthoDB" id="10039976at2759"/>
<name>A0A0C2IX41_9PEZI</name>
<feature type="domain" description="N-acetyltransferase" evidence="1">
    <location>
        <begin position="101"/>
        <end position="144"/>
    </location>
</feature>
<organism evidence="2 3">
    <name type="scientific">Sporothrix brasiliensis 5110</name>
    <dbReference type="NCBI Taxonomy" id="1398154"/>
    <lineage>
        <taxon>Eukaryota</taxon>
        <taxon>Fungi</taxon>
        <taxon>Dikarya</taxon>
        <taxon>Ascomycota</taxon>
        <taxon>Pezizomycotina</taxon>
        <taxon>Sordariomycetes</taxon>
        <taxon>Sordariomycetidae</taxon>
        <taxon>Ophiostomatales</taxon>
        <taxon>Ophiostomataceae</taxon>
        <taxon>Sporothrix</taxon>
    </lineage>
</organism>
<accession>A0A0C2IX41</accession>
<dbReference type="InterPro" id="IPR000182">
    <property type="entry name" value="GNAT_dom"/>
</dbReference>
<evidence type="ECO:0000313" key="2">
    <source>
        <dbReference type="EMBL" id="KIH91330.1"/>
    </source>
</evidence>
<dbReference type="Pfam" id="PF00583">
    <property type="entry name" value="Acetyltransf_1"/>
    <property type="match status" value="1"/>
</dbReference>